<evidence type="ECO:0000259" key="1">
    <source>
        <dbReference type="PROSITE" id="PS50234"/>
    </source>
</evidence>
<reference evidence="2 3" key="1">
    <citation type="submission" date="2020-04" db="EMBL/GenBank/DDBJ databases">
        <title>Chitinophaga sp. G-6-1-13 sp. nov., isolated from soil.</title>
        <authorList>
            <person name="Dahal R.H."/>
            <person name="Chaudhary D.K."/>
        </authorList>
    </citation>
    <scope>NUCLEOTIDE SEQUENCE [LARGE SCALE GENOMIC DNA]</scope>
    <source>
        <strain evidence="2 3">G-6-1-13</strain>
    </source>
</reference>
<dbReference type="RefSeq" id="WP_169227506.1">
    <property type="nucleotide sequence ID" value="NZ_JABBGC010000003.1"/>
</dbReference>
<organism evidence="2 3">
    <name type="scientific">Chitinophaga fulva</name>
    <dbReference type="NCBI Taxonomy" id="2728842"/>
    <lineage>
        <taxon>Bacteria</taxon>
        <taxon>Pseudomonadati</taxon>
        <taxon>Bacteroidota</taxon>
        <taxon>Chitinophagia</taxon>
        <taxon>Chitinophagales</taxon>
        <taxon>Chitinophagaceae</taxon>
        <taxon>Chitinophaga</taxon>
    </lineage>
</organism>
<proteinExistence type="predicted"/>
<protein>
    <submittedName>
        <fullName evidence="2">VWA domain-containing protein</fullName>
    </submittedName>
</protein>
<gene>
    <name evidence="2" type="ORF">HHL17_24625</name>
</gene>
<dbReference type="Proteomes" id="UP000583266">
    <property type="component" value="Unassembled WGS sequence"/>
</dbReference>
<dbReference type="PANTHER" id="PTHR35023:SF1">
    <property type="entry name" value="MG-PROTOPORPHYRIN IX CHELATASE"/>
    <property type="match status" value="1"/>
</dbReference>
<dbReference type="InterPro" id="IPR036465">
    <property type="entry name" value="vWFA_dom_sf"/>
</dbReference>
<dbReference type="SUPFAM" id="SSF53300">
    <property type="entry name" value="vWA-like"/>
    <property type="match status" value="1"/>
</dbReference>
<evidence type="ECO:0000313" key="3">
    <source>
        <dbReference type="Proteomes" id="UP000583266"/>
    </source>
</evidence>
<sequence>MEQYLFQAGQHHARIPIKSSTQAGRKGMQLRLPMDARVIANKTAGALVQRDLPATIRHYLLHGRCEIKHRRIQQVSTLRLIMVIDSSASMALDQQVSMVKGIITDMMRRYQHQHPQVAIVALLHGQASCVLPFSGDIDTILNTLAQLHTGGKTNLRAAFETVLSLVKGQLDSREHHLFIFTDGRVNTGGTLEEAAAYFKAHLSKLKKHTSVVDTESGMPRLGMVVRLSRLLGCRRFEPGTHF</sequence>
<dbReference type="SMART" id="SM00327">
    <property type="entry name" value="VWA"/>
    <property type="match status" value="1"/>
</dbReference>
<dbReference type="InterPro" id="IPR052989">
    <property type="entry name" value="Mg-chelatase_DI-like"/>
</dbReference>
<comment type="caution">
    <text evidence="2">The sequence shown here is derived from an EMBL/GenBank/DDBJ whole genome shotgun (WGS) entry which is preliminary data.</text>
</comment>
<dbReference type="Pfam" id="PF13519">
    <property type="entry name" value="VWA_2"/>
    <property type="match status" value="1"/>
</dbReference>
<evidence type="ECO:0000313" key="2">
    <source>
        <dbReference type="EMBL" id="NML40405.1"/>
    </source>
</evidence>
<dbReference type="InterPro" id="IPR002035">
    <property type="entry name" value="VWF_A"/>
</dbReference>
<dbReference type="PANTHER" id="PTHR35023">
    <property type="entry name" value="CHELATASE-RELATED"/>
    <property type="match status" value="1"/>
</dbReference>
<accession>A0A848GP87</accession>
<dbReference type="PROSITE" id="PS50234">
    <property type="entry name" value="VWFA"/>
    <property type="match status" value="1"/>
</dbReference>
<dbReference type="Gene3D" id="3.40.50.410">
    <property type="entry name" value="von Willebrand factor, type A domain"/>
    <property type="match status" value="1"/>
</dbReference>
<feature type="domain" description="VWFA" evidence="1">
    <location>
        <begin position="79"/>
        <end position="206"/>
    </location>
</feature>
<keyword evidence="3" id="KW-1185">Reference proteome</keyword>
<dbReference type="AlphaFoldDB" id="A0A848GP87"/>
<name>A0A848GP87_9BACT</name>
<dbReference type="EMBL" id="JABBGC010000003">
    <property type="protein sequence ID" value="NML40405.1"/>
    <property type="molecule type" value="Genomic_DNA"/>
</dbReference>